<keyword evidence="4" id="KW-1185">Reference proteome</keyword>
<evidence type="ECO:0000256" key="2">
    <source>
        <dbReference type="SAM" id="Phobius"/>
    </source>
</evidence>
<keyword evidence="2" id="KW-0812">Transmembrane</keyword>
<reference evidence="3 4" key="1">
    <citation type="submission" date="2023-07" db="EMBL/GenBank/DDBJ databases">
        <title>Sorghum-associated microbial communities from plants grown in Nebraska, USA.</title>
        <authorList>
            <person name="Schachtman D."/>
        </authorList>
    </citation>
    <scope>NUCLEOTIDE SEQUENCE [LARGE SCALE GENOMIC DNA]</scope>
    <source>
        <strain evidence="3 4">4138</strain>
    </source>
</reference>
<organism evidence="3 4">
    <name type="scientific">Rheinheimera soli</name>
    <dbReference type="NCBI Taxonomy" id="443616"/>
    <lineage>
        <taxon>Bacteria</taxon>
        <taxon>Pseudomonadati</taxon>
        <taxon>Pseudomonadota</taxon>
        <taxon>Gammaproteobacteria</taxon>
        <taxon>Chromatiales</taxon>
        <taxon>Chromatiaceae</taxon>
        <taxon>Rheinheimera</taxon>
    </lineage>
</organism>
<dbReference type="Proteomes" id="UP001257909">
    <property type="component" value="Unassembled WGS sequence"/>
</dbReference>
<gene>
    <name evidence="3" type="ORF">J2W69_003086</name>
</gene>
<proteinExistence type="predicted"/>
<keyword evidence="2" id="KW-1133">Transmembrane helix</keyword>
<dbReference type="Pfam" id="PF05137">
    <property type="entry name" value="PilN"/>
    <property type="match status" value="1"/>
</dbReference>
<dbReference type="RefSeq" id="WP_310280052.1">
    <property type="nucleotide sequence ID" value="NZ_JAVDWR010000012.1"/>
</dbReference>
<dbReference type="InterPro" id="IPR007813">
    <property type="entry name" value="PilN"/>
</dbReference>
<dbReference type="EMBL" id="JAVDWR010000012">
    <property type="protein sequence ID" value="MDR7122129.1"/>
    <property type="molecule type" value="Genomic_DNA"/>
</dbReference>
<keyword evidence="2" id="KW-0472">Membrane</keyword>
<comment type="caution">
    <text evidence="3">The sequence shown here is derived from an EMBL/GenBank/DDBJ whole genome shotgun (WGS) entry which is preliminary data.</text>
</comment>
<feature type="coiled-coil region" evidence="1">
    <location>
        <begin position="46"/>
        <end position="73"/>
    </location>
</feature>
<evidence type="ECO:0000313" key="4">
    <source>
        <dbReference type="Proteomes" id="UP001257909"/>
    </source>
</evidence>
<accession>A0ABU1W2E6</accession>
<name>A0ABU1W2E6_9GAMM</name>
<keyword evidence="1" id="KW-0175">Coiled coil</keyword>
<feature type="transmembrane region" description="Helical" evidence="2">
    <location>
        <begin position="21"/>
        <end position="42"/>
    </location>
</feature>
<sequence length="205" mass="22435">MKLRVNLYVQALQPVKEKISLKLVVGSTMGLSAVLLAAGFLINLQTDSKKAELTLLQQQVKTQEQQLAQLQQSVGNRQPSAVLVKQHTELNQIIAQKQKLLNFVQGEQLKTSVQYSPVFQYLASIDPQGLWLDGFSLNASSSQFSGYVTAPELLPQWLTQLSGTAFFKGHTFSHFEIKQAENTEALAFKVTSSATGSAAAAEARP</sequence>
<evidence type="ECO:0000313" key="3">
    <source>
        <dbReference type="EMBL" id="MDR7122129.1"/>
    </source>
</evidence>
<protein>
    <submittedName>
        <fullName evidence="3">Tfp pilus assembly protein PilN</fullName>
    </submittedName>
</protein>
<evidence type="ECO:0000256" key="1">
    <source>
        <dbReference type="SAM" id="Coils"/>
    </source>
</evidence>